<comment type="similarity">
    <text evidence="4">Belongs to the polysaccharide lyase 3 family.</text>
</comment>
<evidence type="ECO:0000313" key="11">
    <source>
        <dbReference type="EMBL" id="CPR20529.1"/>
    </source>
</evidence>
<keyword evidence="12" id="KW-1185">Reference proteome</keyword>
<organism evidence="11 12">
    <name type="scientific">Brenneria goodwinii</name>
    <dbReference type="NCBI Taxonomy" id="1109412"/>
    <lineage>
        <taxon>Bacteria</taxon>
        <taxon>Pseudomonadati</taxon>
        <taxon>Pseudomonadota</taxon>
        <taxon>Gammaproteobacteria</taxon>
        <taxon>Enterobacterales</taxon>
        <taxon>Pectobacteriaceae</taxon>
        <taxon>Brenneria</taxon>
    </lineage>
</organism>
<dbReference type="Gene3D" id="2.160.20.10">
    <property type="entry name" value="Single-stranded right-handed beta-helix, Pectin lyase-like"/>
    <property type="match status" value="1"/>
</dbReference>
<dbReference type="InterPro" id="IPR012334">
    <property type="entry name" value="Pectin_lyas_fold"/>
</dbReference>
<evidence type="ECO:0000313" key="12">
    <source>
        <dbReference type="Proteomes" id="UP000044377"/>
    </source>
</evidence>
<accession>A0A0G4K0X0</accession>
<dbReference type="Pfam" id="PF03211">
    <property type="entry name" value="Pectate_lyase"/>
    <property type="match status" value="1"/>
</dbReference>
<dbReference type="PANTHER" id="PTHR33407">
    <property type="entry name" value="PECTATE LYASE F-RELATED"/>
    <property type="match status" value="1"/>
</dbReference>
<evidence type="ECO:0000256" key="7">
    <source>
        <dbReference type="ARBA" id="ARBA00022729"/>
    </source>
</evidence>
<evidence type="ECO:0000256" key="8">
    <source>
        <dbReference type="ARBA" id="ARBA00022837"/>
    </source>
</evidence>
<dbReference type="GO" id="GO:0005576">
    <property type="term" value="C:extracellular region"/>
    <property type="evidence" value="ECO:0007669"/>
    <property type="project" value="UniProtKB-SubCell"/>
</dbReference>
<feature type="region of interest" description="Disordered" evidence="10">
    <location>
        <begin position="191"/>
        <end position="266"/>
    </location>
</feature>
<protein>
    <recommendedName>
        <fullName evidence="5">pectate lyase</fullName>
        <ecNumber evidence="5">4.2.2.2</ecNumber>
    </recommendedName>
</protein>
<comment type="catalytic activity">
    <reaction evidence="1">
        <text>Eliminative cleavage of (1-&gt;4)-alpha-D-galacturonan to give oligosaccharides with 4-deoxy-alpha-D-galact-4-enuronosyl groups at their non-reducing ends.</text>
        <dbReference type="EC" id="4.2.2.2"/>
    </reaction>
</comment>
<feature type="compositionally biased region" description="Low complexity" evidence="10">
    <location>
        <begin position="110"/>
        <end position="129"/>
    </location>
</feature>
<evidence type="ECO:0000256" key="2">
    <source>
        <dbReference type="ARBA" id="ARBA00001913"/>
    </source>
</evidence>
<dbReference type="InterPro" id="IPR004898">
    <property type="entry name" value="Pectate_lyase_PlyH/PlyE-like"/>
</dbReference>
<evidence type="ECO:0000256" key="1">
    <source>
        <dbReference type="ARBA" id="ARBA00000695"/>
    </source>
</evidence>
<comment type="subcellular location">
    <subcellularLocation>
        <location evidence="3">Secreted</location>
    </subcellularLocation>
</comment>
<dbReference type="AlphaFoldDB" id="A0A0G4K0X0"/>
<feature type="compositionally biased region" description="Low complexity" evidence="10">
    <location>
        <begin position="198"/>
        <end position="258"/>
    </location>
</feature>
<evidence type="ECO:0000256" key="9">
    <source>
        <dbReference type="ARBA" id="ARBA00023239"/>
    </source>
</evidence>
<dbReference type="OrthoDB" id="4298856at2"/>
<evidence type="ECO:0000256" key="10">
    <source>
        <dbReference type="SAM" id="MobiDB-lite"/>
    </source>
</evidence>
<comment type="cofactor">
    <cofactor evidence="2">
        <name>Ca(2+)</name>
        <dbReference type="ChEBI" id="CHEBI:29108"/>
    </cofactor>
</comment>
<evidence type="ECO:0000256" key="5">
    <source>
        <dbReference type="ARBA" id="ARBA00012272"/>
    </source>
</evidence>
<dbReference type="EMBL" id="CGIG01000001">
    <property type="protein sequence ID" value="CPR20529.1"/>
    <property type="molecule type" value="Genomic_DNA"/>
</dbReference>
<evidence type="ECO:0000256" key="6">
    <source>
        <dbReference type="ARBA" id="ARBA00022525"/>
    </source>
</evidence>
<dbReference type="RefSeq" id="WP_048639064.1">
    <property type="nucleotide sequence ID" value="NZ_CGIG01000001.1"/>
</dbReference>
<keyword evidence="9 11" id="KW-0456">Lyase</keyword>
<sequence>MAEITLTLTRSSSGLSPLDSTGSQQQQQRTPQQDAQMLEALGVLLNALMPNNGAGNEASQSNSNPLNRSADALGNGGSGQQDVGELLMKLLEKLISSDGAQSGQNAQNPLSQSAGAGNAASGSSPLSGAAGAGGAQNPENLSRSLLQDTTDSSLNNAINPTEDGGGQISDNKLIKLLLEIIANLMDAQNGEFGQPQDAGSAAPSGSSNPASSGSSAPVANGGPANTSASPASSSGVAPEGSKGVAPATTGTTGTPSGAGNIGKTGAVEFPTASDDVTTVDKTIKVGPGEVFDGGGKTFVASNKLGDGSQKEGQKPIFELAEGATLKNVVFGDNAADGVHVRGDAKIDNVHWTNVGEDALTVKANSGKPANIEITNSSAQGASDKVFQLNADANLSIDNFKVKDFGTFIRTNGGKQGDWNLNLNNIDAENGKFSFVKSDSENLNVTGSNINLTNVKNPYKVPESADIQVN</sequence>
<feature type="compositionally biased region" description="Polar residues" evidence="10">
    <location>
        <begin position="53"/>
        <end position="67"/>
    </location>
</feature>
<dbReference type="EC" id="4.2.2.2" evidence="5"/>
<proteinExistence type="inferred from homology"/>
<dbReference type="Proteomes" id="UP000044377">
    <property type="component" value="Unassembled WGS sequence"/>
</dbReference>
<dbReference type="PANTHER" id="PTHR33407:SF9">
    <property type="entry name" value="PECTATE LYASE F-RELATED"/>
    <property type="match status" value="1"/>
</dbReference>
<keyword evidence="7" id="KW-0732">Signal</keyword>
<dbReference type="InterPro" id="IPR011050">
    <property type="entry name" value="Pectin_lyase_fold/virulence"/>
</dbReference>
<gene>
    <name evidence="11" type="ORF">BN1221_04371</name>
</gene>
<dbReference type="SUPFAM" id="SSF51126">
    <property type="entry name" value="Pectin lyase-like"/>
    <property type="match status" value="1"/>
</dbReference>
<dbReference type="GO" id="GO:0030570">
    <property type="term" value="F:pectate lyase activity"/>
    <property type="evidence" value="ECO:0007669"/>
    <property type="project" value="UniProtKB-EC"/>
</dbReference>
<feature type="compositionally biased region" description="Polar residues" evidence="10">
    <location>
        <begin position="99"/>
        <end position="109"/>
    </location>
</feature>
<keyword evidence="8" id="KW-0106">Calcium</keyword>
<feature type="region of interest" description="Disordered" evidence="10">
    <location>
        <begin position="51"/>
        <end position="80"/>
    </location>
</feature>
<feature type="region of interest" description="Disordered" evidence="10">
    <location>
        <begin position="1"/>
        <end position="36"/>
    </location>
</feature>
<dbReference type="STRING" id="1109412.BN1221_04371"/>
<feature type="region of interest" description="Disordered" evidence="10">
    <location>
        <begin position="99"/>
        <end position="140"/>
    </location>
</feature>
<evidence type="ECO:0000256" key="4">
    <source>
        <dbReference type="ARBA" id="ARBA00006463"/>
    </source>
</evidence>
<name>A0A0G4K0X0_9GAMM</name>
<dbReference type="GO" id="GO:0045490">
    <property type="term" value="P:pectin catabolic process"/>
    <property type="evidence" value="ECO:0007669"/>
    <property type="project" value="TreeGrafter"/>
</dbReference>
<keyword evidence="6" id="KW-0964">Secreted</keyword>
<evidence type="ECO:0000256" key="3">
    <source>
        <dbReference type="ARBA" id="ARBA00004613"/>
    </source>
</evidence>
<reference evidence="12" key="1">
    <citation type="submission" date="2015-01" db="EMBL/GenBank/DDBJ databases">
        <authorList>
            <person name="Paterson Steve"/>
        </authorList>
    </citation>
    <scope>NUCLEOTIDE SEQUENCE [LARGE SCALE GENOMIC DNA]</scope>
    <source>
        <strain evidence="12">OBR1</strain>
    </source>
</reference>